<evidence type="ECO:0000313" key="11">
    <source>
        <dbReference type="EMBL" id="CAD8715806.1"/>
    </source>
</evidence>
<keyword evidence="9" id="KW-0539">Nucleus</keyword>
<dbReference type="GO" id="GO:0007017">
    <property type="term" value="P:microtubule-based process"/>
    <property type="evidence" value="ECO:0007669"/>
    <property type="project" value="InterPro"/>
</dbReference>
<evidence type="ECO:0000256" key="2">
    <source>
        <dbReference type="ARBA" id="ARBA00004245"/>
    </source>
</evidence>
<evidence type="ECO:0000256" key="3">
    <source>
        <dbReference type="ARBA" id="ARBA00022448"/>
    </source>
</evidence>
<keyword evidence="10" id="KW-0505">Motor protein</keyword>
<keyword evidence="10" id="KW-0243">Dynein</keyword>
<evidence type="ECO:0000256" key="7">
    <source>
        <dbReference type="ARBA" id="ARBA00022927"/>
    </source>
</evidence>
<dbReference type="GO" id="GO:0051028">
    <property type="term" value="P:mRNA transport"/>
    <property type="evidence" value="ECO:0007669"/>
    <property type="project" value="UniProtKB-KW"/>
</dbReference>
<organism evidence="11">
    <name type="scientific">Chromulina nebulosa</name>
    <dbReference type="NCBI Taxonomy" id="96789"/>
    <lineage>
        <taxon>Eukaryota</taxon>
        <taxon>Sar</taxon>
        <taxon>Stramenopiles</taxon>
        <taxon>Ochrophyta</taxon>
        <taxon>Chrysophyceae</taxon>
        <taxon>Chromulinales</taxon>
        <taxon>Chromulinaceae</taxon>
        <taxon>Chromulina</taxon>
    </lineage>
</organism>
<dbReference type="EMBL" id="HBFD01002406">
    <property type="protein sequence ID" value="CAD8715806.1"/>
    <property type="molecule type" value="Transcribed_RNA"/>
</dbReference>
<gene>
    <name evidence="11" type="ORF">CNEB1095_LOCUS1538</name>
</gene>
<reference evidence="11" key="1">
    <citation type="submission" date="2021-01" db="EMBL/GenBank/DDBJ databases">
        <authorList>
            <person name="Corre E."/>
            <person name="Pelletier E."/>
            <person name="Niang G."/>
            <person name="Scheremetjew M."/>
            <person name="Finn R."/>
            <person name="Kale V."/>
            <person name="Holt S."/>
            <person name="Cochrane G."/>
            <person name="Meng A."/>
            <person name="Brown T."/>
            <person name="Cohen L."/>
        </authorList>
    </citation>
    <scope>NUCLEOTIDE SEQUENCE</scope>
    <source>
        <strain evidence="11">UTEXLB2642</strain>
    </source>
</reference>
<dbReference type="SUPFAM" id="SSF54648">
    <property type="entry name" value="DLC"/>
    <property type="match status" value="1"/>
</dbReference>
<dbReference type="SMART" id="SM01375">
    <property type="entry name" value="Dynein_light"/>
    <property type="match status" value="1"/>
</dbReference>
<accession>A0A7S0SUZ6</accession>
<dbReference type="Gene3D" id="3.30.740.10">
    <property type="entry name" value="Protein Inhibitor Of Neuronal Nitric Oxide Synthase"/>
    <property type="match status" value="1"/>
</dbReference>
<evidence type="ECO:0000256" key="4">
    <source>
        <dbReference type="ARBA" id="ARBA00022490"/>
    </source>
</evidence>
<dbReference type="Pfam" id="PF01221">
    <property type="entry name" value="Dynein_light"/>
    <property type="match status" value="1"/>
</dbReference>
<evidence type="ECO:0000256" key="8">
    <source>
        <dbReference type="ARBA" id="ARBA00023212"/>
    </source>
</evidence>
<evidence type="ECO:0000256" key="10">
    <source>
        <dbReference type="RuleBase" id="RU365010"/>
    </source>
</evidence>
<proteinExistence type="inferred from homology"/>
<dbReference type="GO" id="GO:0005634">
    <property type="term" value="C:nucleus"/>
    <property type="evidence" value="ECO:0007669"/>
    <property type="project" value="UniProtKB-SubCell"/>
</dbReference>
<keyword evidence="6" id="KW-0509">mRNA transport</keyword>
<dbReference type="GO" id="GO:0045505">
    <property type="term" value="F:dynein intermediate chain binding"/>
    <property type="evidence" value="ECO:0007669"/>
    <property type="project" value="TreeGrafter"/>
</dbReference>
<dbReference type="PANTHER" id="PTHR11886:SF35">
    <property type="entry name" value="DYNEIN LIGHT CHAIN"/>
    <property type="match status" value="1"/>
</dbReference>
<evidence type="ECO:0000256" key="6">
    <source>
        <dbReference type="ARBA" id="ARBA00022816"/>
    </source>
</evidence>
<dbReference type="GO" id="GO:0015031">
    <property type="term" value="P:protein transport"/>
    <property type="evidence" value="ECO:0007669"/>
    <property type="project" value="UniProtKB-KW"/>
</dbReference>
<dbReference type="InterPro" id="IPR037177">
    <property type="entry name" value="DLC_sf"/>
</dbReference>
<evidence type="ECO:0000256" key="9">
    <source>
        <dbReference type="ARBA" id="ARBA00023242"/>
    </source>
</evidence>
<sequence>MSISSTGAGSSGPHSKMVCDMEDHGIHGEMKNDALSVASTALEANQEEKDISRHIKSFFDQKYGPTWHCIVGSDFRAFVTYESKHFIFFYIGKTAICLYKT</sequence>
<dbReference type="GO" id="GO:0005874">
    <property type="term" value="C:microtubule"/>
    <property type="evidence" value="ECO:0007669"/>
    <property type="project" value="UniProtKB-KW"/>
</dbReference>
<dbReference type="AlphaFoldDB" id="A0A7S0SUZ6"/>
<evidence type="ECO:0000256" key="1">
    <source>
        <dbReference type="ARBA" id="ARBA00004123"/>
    </source>
</evidence>
<dbReference type="PANTHER" id="PTHR11886">
    <property type="entry name" value="DYNEIN LIGHT CHAIN"/>
    <property type="match status" value="1"/>
</dbReference>
<keyword evidence="7" id="KW-0653">Protein transport</keyword>
<keyword evidence="4 10" id="KW-0963">Cytoplasm</keyword>
<protein>
    <recommendedName>
        <fullName evidence="10">Dynein light chain</fullName>
    </recommendedName>
</protein>
<comment type="similarity">
    <text evidence="10">Belongs to the dynein light chain family.</text>
</comment>
<dbReference type="FunFam" id="3.30.740.10:FF:000005">
    <property type="entry name" value="Dynein light chain"/>
    <property type="match status" value="1"/>
</dbReference>
<evidence type="ECO:0000256" key="5">
    <source>
        <dbReference type="ARBA" id="ARBA00022701"/>
    </source>
</evidence>
<comment type="subcellular location">
    <subcellularLocation>
        <location evidence="2 10">Cytoplasm</location>
        <location evidence="2 10">Cytoskeleton</location>
    </subcellularLocation>
    <subcellularLocation>
        <location evidence="1">Nucleus</location>
    </subcellularLocation>
</comment>
<keyword evidence="8 10" id="KW-0206">Cytoskeleton</keyword>
<dbReference type="InterPro" id="IPR001372">
    <property type="entry name" value="Dynein_light_chain_typ-1/2"/>
</dbReference>
<dbReference type="GO" id="GO:0005868">
    <property type="term" value="C:cytoplasmic dynein complex"/>
    <property type="evidence" value="ECO:0007669"/>
    <property type="project" value="TreeGrafter"/>
</dbReference>
<keyword evidence="5 10" id="KW-0493">Microtubule</keyword>
<keyword evidence="3" id="KW-0813">Transport</keyword>
<name>A0A7S0SUZ6_9STRA</name>